<organism>
    <name type="scientific">Culex quinquefasciatus</name>
    <name type="common">Southern house mosquito</name>
    <name type="synonym">Culex pungens</name>
    <dbReference type="NCBI Taxonomy" id="7176"/>
    <lineage>
        <taxon>Eukaryota</taxon>
        <taxon>Metazoa</taxon>
        <taxon>Ecdysozoa</taxon>
        <taxon>Arthropoda</taxon>
        <taxon>Hexapoda</taxon>
        <taxon>Insecta</taxon>
        <taxon>Pterygota</taxon>
        <taxon>Neoptera</taxon>
        <taxon>Endopterygota</taxon>
        <taxon>Diptera</taxon>
        <taxon>Nematocera</taxon>
        <taxon>Culicoidea</taxon>
        <taxon>Culicidae</taxon>
        <taxon>Culicinae</taxon>
        <taxon>Culicini</taxon>
        <taxon>Culex</taxon>
        <taxon>Culex</taxon>
    </lineage>
</organism>
<gene>
    <name evidence="3" type="primary">6039835</name>
    <name evidence="2" type="ORF">CpipJ_CPIJ008072</name>
</gene>
<evidence type="ECO:0000313" key="4">
    <source>
        <dbReference type="Proteomes" id="UP000002320"/>
    </source>
</evidence>
<dbReference type="InParanoid" id="B0WKW2"/>
<dbReference type="Proteomes" id="UP000002320">
    <property type="component" value="Unassembled WGS sequence"/>
</dbReference>
<dbReference type="AlphaFoldDB" id="B0WKW2"/>
<evidence type="ECO:0000313" key="2">
    <source>
        <dbReference type="EMBL" id="EDS30094.1"/>
    </source>
</evidence>
<dbReference type="STRING" id="7176.B0WKW2"/>
<evidence type="ECO:0000256" key="1">
    <source>
        <dbReference type="SAM" id="MobiDB-lite"/>
    </source>
</evidence>
<protein>
    <submittedName>
        <fullName evidence="2 3">Uncharacterized protein</fullName>
    </submittedName>
</protein>
<proteinExistence type="predicted"/>
<reference evidence="3" key="2">
    <citation type="submission" date="2021-02" db="UniProtKB">
        <authorList>
            <consortium name="EnsemblMetazoa"/>
        </authorList>
    </citation>
    <scope>IDENTIFICATION</scope>
    <source>
        <strain evidence="3">JHB</strain>
    </source>
</reference>
<sequence>MDVKWLYGRKKYKWSPVIVKSNSAVSKVQKCPEALAPTTVVNPADGGGGEAVTAGPQTDEHKRSGQSGRRGGESEQADGFGPVAGVLRAQSALGDNGHAVNQQHNVAAQLSFFLQCNGESDTANWRCSESAELRLLSVIPNRDPFVR</sequence>
<evidence type="ECO:0000313" key="3">
    <source>
        <dbReference type="EnsemblMetazoa" id="CPIJ008072-PA"/>
    </source>
</evidence>
<dbReference type="HOGENOM" id="CLU_1769878_0_0_1"/>
<feature type="region of interest" description="Disordered" evidence="1">
    <location>
        <begin position="37"/>
        <end position="81"/>
    </location>
</feature>
<dbReference type="EnsemblMetazoa" id="CPIJ008072-RA">
    <property type="protein sequence ID" value="CPIJ008072-PA"/>
    <property type="gene ID" value="CPIJ008072"/>
</dbReference>
<name>B0WKW2_CULQU</name>
<dbReference type="KEGG" id="cqu:CpipJ_CPIJ008072"/>
<keyword evidence="4" id="KW-1185">Reference proteome</keyword>
<dbReference type="EMBL" id="DS231977">
    <property type="protein sequence ID" value="EDS30094.1"/>
    <property type="molecule type" value="Genomic_DNA"/>
</dbReference>
<dbReference type="VEuPathDB" id="VectorBase:CPIJ008072"/>
<reference evidence="2" key="1">
    <citation type="submission" date="2007-03" db="EMBL/GenBank/DDBJ databases">
        <title>Annotation of Culex pipiens quinquefasciatus.</title>
        <authorList>
            <consortium name="The Broad Institute Genome Sequencing Platform"/>
            <person name="Atkinson P.W."/>
            <person name="Hemingway J."/>
            <person name="Christensen B.M."/>
            <person name="Higgs S."/>
            <person name="Kodira C."/>
            <person name="Hannick L."/>
            <person name="Megy K."/>
            <person name="O'Leary S."/>
            <person name="Pearson M."/>
            <person name="Haas B.J."/>
            <person name="Mauceli E."/>
            <person name="Wortman J.R."/>
            <person name="Lee N.H."/>
            <person name="Guigo R."/>
            <person name="Stanke M."/>
            <person name="Alvarado L."/>
            <person name="Amedeo P."/>
            <person name="Antoine C.H."/>
            <person name="Arensburger P."/>
            <person name="Bidwell S.L."/>
            <person name="Crawford M."/>
            <person name="Camaro F."/>
            <person name="Devon K."/>
            <person name="Engels R."/>
            <person name="Hammond M."/>
            <person name="Howarth C."/>
            <person name="Koehrsen M."/>
            <person name="Lawson D."/>
            <person name="Montgomery P."/>
            <person name="Nene V."/>
            <person name="Nusbaum C."/>
            <person name="Puiu D."/>
            <person name="Romero-Severson J."/>
            <person name="Severson D.W."/>
            <person name="Shumway M."/>
            <person name="Sisk P."/>
            <person name="Stolte C."/>
            <person name="Zeng Q."/>
            <person name="Eisenstadt E."/>
            <person name="Fraser-Liggett C."/>
            <person name="Strausberg R."/>
            <person name="Galagan J."/>
            <person name="Birren B."/>
            <person name="Collins F.H."/>
        </authorList>
    </citation>
    <scope>NUCLEOTIDE SEQUENCE [LARGE SCALE GENOMIC DNA]</scope>
    <source>
        <strain evidence="2">JHB</strain>
    </source>
</reference>
<accession>B0WKW2</accession>